<accession>S4AJP7</accession>
<proteinExistence type="predicted"/>
<reference evidence="2 3" key="1">
    <citation type="submission" date="2013-02" db="EMBL/GenBank/DDBJ databases">
        <title>Draft Genome Sequence of Streptomyces aurantiacus, Which Produces Setomimycin.</title>
        <authorList>
            <person name="Gruening B.A."/>
            <person name="Praeg A."/>
            <person name="Erxleben A."/>
            <person name="Guenther S."/>
            <person name="Mueller M."/>
        </authorList>
    </citation>
    <scope>NUCLEOTIDE SEQUENCE [LARGE SCALE GENOMIC DNA]</scope>
    <source>
        <strain evidence="2 3">JA 4570</strain>
    </source>
</reference>
<evidence type="ECO:0000256" key="1">
    <source>
        <dbReference type="SAM" id="MobiDB-lite"/>
    </source>
</evidence>
<dbReference type="Proteomes" id="UP000014629">
    <property type="component" value="Unassembled WGS sequence"/>
</dbReference>
<comment type="caution">
    <text evidence="2">The sequence shown here is derived from an EMBL/GenBank/DDBJ whole genome shotgun (WGS) entry which is preliminary data.</text>
</comment>
<gene>
    <name evidence="2" type="ORF">STRAU_5239</name>
</gene>
<dbReference type="PATRIC" id="fig|1286094.4.peg.5176"/>
<protein>
    <submittedName>
        <fullName evidence="2">Uncharacterized protein</fullName>
    </submittedName>
</protein>
<organism evidence="2 3">
    <name type="scientific">Streptomyces aurantiacus JA 4570</name>
    <dbReference type="NCBI Taxonomy" id="1286094"/>
    <lineage>
        <taxon>Bacteria</taxon>
        <taxon>Bacillati</taxon>
        <taxon>Actinomycetota</taxon>
        <taxon>Actinomycetes</taxon>
        <taxon>Kitasatosporales</taxon>
        <taxon>Streptomycetaceae</taxon>
        <taxon>Streptomyces</taxon>
        <taxon>Streptomyces aurantiacus group</taxon>
    </lineage>
</organism>
<keyword evidence="3" id="KW-1185">Reference proteome</keyword>
<sequence length="80" mass="8462">MLPLRLGDAVGPAAPGALYPTVPCLAPRSGPPWRGSLPRGPYPRDGRMVLRCPGRGQQVVSSGTPAGLREPRRCSSSGWR</sequence>
<dbReference type="EMBL" id="AOPZ01000289">
    <property type="protein sequence ID" value="EPH41702.1"/>
    <property type="molecule type" value="Genomic_DNA"/>
</dbReference>
<name>S4AJP7_9ACTN</name>
<evidence type="ECO:0000313" key="2">
    <source>
        <dbReference type="EMBL" id="EPH41702.1"/>
    </source>
</evidence>
<evidence type="ECO:0000313" key="3">
    <source>
        <dbReference type="Proteomes" id="UP000014629"/>
    </source>
</evidence>
<dbReference type="AlphaFoldDB" id="S4AJP7"/>
<feature type="region of interest" description="Disordered" evidence="1">
    <location>
        <begin position="56"/>
        <end position="80"/>
    </location>
</feature>